<protein>
    <submittedName>
        <fullName evidence="1">Uncharacterized protein</fullName>
    </submittedName>
</protein>
<proteinExistence type="predicted"/>
<dbReference type="Proteomes" id="UP000692954">
    <property type="component" value="Unassembled WGS sequence"/>
</dbReference>
<evidence type="ECO:0000313" key="2">
    <source>
        <dbReference type="Proteomes" id="UP000692954"/>
    </source>
</evidence>
<organism evidence="1 2">
    <name type="scientific">Paramecium sonneborni</name>
    <dbReference type="NCBI Taxonomy" id="65129"/>
    <lineage>
        <taxon>Eukaryota</taxon>
        <taxon>Sar</taxon>
        <taxon>Alveolata</taxon>
        <taxon>Ciliophora</taxon>
        <taxon>Intramacronucleata</taxon>
        <taxon>Oligohymenophorea</taxon>
        <taxon>Peniculida</taxon>
        <taxon>Parameciidae</taxon>
        <taxon>Paramecium</taxon>
    </lineage>
</organism>
<dbReference type="AlphaFoldDB" id="A0A8S1QSV4"/>
<evidence type="ECO:0000313" key="1">
    <source>
        <dbReference type="EMBL" id="CAD8117914.1"/>
    </source>
</evidence>
<accession>A0A8S1QSV4</accession>
<sequence>MFVKINSHQNFVEYYAYKELIGQIDQAYKVIQTERLTKNYYKKHTFQSILSFHNQLKILEIYQDDNSYNLISEYREGQTLFVVEGRELFVKIKIAQILTEKEFGIQFKQILSAHHEYQNTKQLLLLNYKKIQNHLIFINYETQKLKTMKNQEKILELY</sequence>
<keyword evidence="2" id="KW-1185">Reference proteome</keyword>
<comment type="caution">
    <text evidence="1">The sequence shown here is derived from an EMBL/GenBank/DDBJ whole genome shotgun (WGS) entry which is preliminary data.</text>
</comment>
<dbReference type="EMBL" id="CAJJDN010000115">
    <property type="protein sequence ID" value="CAD8117914.1"/>
    <property type="molecule type" value="Genomic_DNA"/>
</dbReference>
<name>A0A8S1QSV4_9CILI</name>
<gene>
    <name evidence="1" type="ORF">PSON_ATCC_30995.1.T1150109</name>
</gene>
<reference evidence="1" key="1">
    <citation type="submission" date="2021-01" db="EMBL/GenBank/DDBJ databases">
        <authorList>
            <consortium name="Genoscope - CEA"/>
            <person name="William W."/>
        </authorList>
    </citation>
    <scope>NUCLEOTIDE SEQUENCE</scope>
</reference>